<dbReference type="AlphaFoldDB" id="A2DK31"/>
<dbReference type="RefSeq" id="XP_001580188.1">
    <property type="nucleotide sequence ID" value="XM_001580138.1"/>
</dbReference>
<keyword evidence="2" id="KW-1185">Reference proteome</keyword>
<accession>A2DK31</accession>
<dbReference type="Proteomes" id="UP000001542">
    <property type="component" value="Unassembled WGS sequence"/>
</dbReference>
<gene>
    <name evidence="1" type="ORF">TVAG_214270</name>
</gene>
<evidence type="ECO:0000313" key="1">
    <source>
        <dbReference type="EMBL" id="EAY19202.1"/>
    </source>
</evidence>
<reference evidence="1" key="2">
    <citation type="journal article" date="2007" name="Science">
        <title>Draft genome sequence of the sexually transmitted pathogen Trichomonas vaginalis.</title>
        <authorList>
            <person name="Carlton J.M."/>
            <person name="Hirt R.P."/>
            <person name="Silva J.C."/>
            <person name="Delcher A.L."/>
            <person name="Schatz M."/>
            <person name="Zhao Q."/>
            <person name="Wortman J.R."/>
            <person name="Bidwell S.L."/>
            <person name="Alsmark U.C.M."/>
            <person name="Besteiro S."/>
            <person name="Sicheritz-Ponten T."/>
            <person name="Noel C.J."/>
            <person name="Dacks J.B."/>
            <person name="Foster P.G."/>
            <person name="Simillion C."/>
            <person name="Van de Peer Y."/>
            <person name="Miranda-Saavedra D."/>
            <person name="Barton G.J."/>
            <person name="Westrop G.D."/>
            <person name="Mueller S."/>
            <person name="Dessi D."/>
            <person name="Fiori P.L."/>
            <person name="Ren Q."/>
            <person name="Paulsen I."/>
            <person name="Zhang H."/>
            <person name="Bastida-Corcuera F.D."/>
            <person name="Simoes-Barbosa A."/>
            <person name="Brown M.T."/>
            <person name="Hayes R.D."/>
            <person name="Mukherjee M."/>
            <person name="Okumura C.Y."/>
            <person name="Schneider R."/>
            <person name="Smith A.J."/>
            <person name="Vanacova S."/>
            <person name="Villalvazo M."/>
            <person name="Haas B.J."/>
            <person name="Pertea M."/>
            <person name="Feldblyum T.V."/>
            <person name="Utterback T.R."/>
            <person name="Shu C.L."/>
            <person name="Osoegawa K."/>
            <person name="de Jong P.J."/>
            <person name="Hrdy I."/>
            <person name="Horvathova L."/>
            <person name="Zubacova Z."/>
            <person name="Dolezal P."/>
            <person name="Malik S.B."/>
            <person name="Logsdon J.M. Jr."/>
            <person name="Henze K."/>
            <person name="Gupta A."/>
            <person name="Wang C.C."/>
            <person name="Dunne R.L."/>
            <person name="Upcroft J.A."/>
            <person name="Upcroft P."/>
            <person name="White O."/>
            <person name="Salzberg S.L."/>
            <person name="Tang P."/>
            <person name="Chiu C.-H."/>
            <person name="Lee Y.-S."/>
            <person name="Embley T.M."/>
            <person name="Coombs G.H."/>
            <person name="Mottram J.C."/>
            <person name="Tachezy J."/>
            <person name="Fraser-Liggett C.M."/>
            <person name="Johnson P.J."/>
        </authorList>
    </citation>
    <scope>NUCLEOTIDE SEQUENCE [LARGE SCALE GENOMIC DNA]</scope>
    <source>
        <strain evidence="1">G3</strain>
    </source>
</reference>
<dbReference type="VEuPathDB" id="TrichDB:TVAG_442090"/>
<dbReference type="VEuPathDB" id="TrichDB:TVAGG3_0169640"/>
<dbReference type="EMBL" id="DS113210">
    <property type="protein sequence ID" value="EAY19202.1"/>
    <property type="molecule type" value="Genomic_DNA"/>
</dbReference>
<name>A2DK31_TRIV3</name>
<evidence type="ECO:0000313" key="2">
    <source>
        <dbReference type="Proteomes" id="UP000001542"/>
    </source>
</evidence>
<dbReference type="OrthoDB" id="10464841at2759"/>
<sequence length="225" mass="26021">MSEGETKTKQDSGYLVHLFVGEQNTAELAVLQKIAMKFGLTAWDQMTQYLPWRNRAALRTTMCRIIRKQALSEYDGIRADPIQIQKDNDIIAEQIQKGKGNDDYLFKGGVLVNARWDRSPEEWAKVRKQNSEKYEISEQEAKDITIPSIISIDYMRQQCFKRRESLLVRRAALLAEKARRMEVKNPDLKVDDLQIRSGRDIVIPAPSNKLSLDKNPEECFFKPTE</sequence>
<dbReference type="InParanoid" id="A2DK31"/>
<dbReference type="PANTHER" id="PTHR41733:SF1">
    <property type="entry name" value="CHROMOSOME UNDETERMINED SCAFFOLD_30, WHOLE GENOME SHOTGUN SEQUENCE"/>
    <property type="match status" value="1"/>
</dbReference>
<organism evidence="1 2">
    <name type="scientific">Trichomonas vaginalis (strain ATCC PRA-98 / G3)</name>
    <dbReference type="NCBI Taxonomy" id="412133"/>
    <lineage>
        <taxon>Eukaryota</taxon>
        <taxon>Metamonada</taxon>
        <taxon>Parabasalia</taxon>
        <taxon>Trichomonadida</taxon>
        <taxon>Trichomonadidae</taxon>
        <taxon>Trichomonas</taxon>
    </lineage>
</organism>
<reference evidence="1" key="1">
    <citation type="submission" date="2006-10" db="EMBL/GenBank/DDBJ databases">
        <authorList>
            <person name="Amadeo P."/>
            <person name="Zhao Q."/>
            <person name="Wortman J."/>
            <person name="Fraser-Liggett C."/>
            <person name="Carlton J."/>
        </authorList>
    </citation>
    <scope>NUCLEOTIDE SEQUENCE</scope>
    <source>
        <strain evidence="1">G3</strain>
    </source>
</reference>
<protein>
    <submittedName>
        <fullName evidence="1">Uncharacterized protein</fullName>
    </submittedName>
</protein>
<dbReference type="PANTHER" id="PTHR41733">
    <property type="entry name" value="UBIQUITIN-ASSOCIATED/TRANSLATION ELONGATION FACTOR EF1B, N-TERMINAL, EUKARYOTE"/>
    <property type="match status" value="1"/>
</dbReference>
<dbReference type="KEGG" id="tva:5464727"/>
<proteinExistence type="predicted"/>